<gene>
    <name evidence="1" type="ORF">BST46_01870</name>
</gene>
<accession>A0ABX3TSR8</accession>
<dbReference type="Gene3D" id="3.90.1690.10">
    <property type="entry name" value="phage-related protein like domain"/>
    <property type="match status" value="1"/>
</dbReference>
<dbReference type="RefSeq" id="WP_083186852.1">
    <property type="nucleotide sequence ID" value="NZ_MVIL01000003.1"/>
</dbReference>
<evidence type="ECO:0008006" key="3">
    <source>
        <dbReference type="Google" id="ProtNLM"/>
    </source>
</evidence>
<proteinExistence type="predicted"/>
<keyword evidence="2" id="KW-1185">Reference proteome</keyword>
<reference evidence="1 2" key="1">
    <citation type="submission" date="2017-02" db="EMBL/GenBank/DDBJ databases">
        <title>The new phylogeny of genus Mycobacterium.</title>
        <authorList>
            <person name="Tortoli E."/>
            <person name="Trovato A."/>
            <person name="Cirillo D.M."/>
        </authorList>
    </citation>
    <scope>NUCLEOTIDE SEQUENCE [LARGE SCALE GENOMIC DNA]</scope>
    <source>
        <strain evidence="1 2">CCUG 56329</strain>
    </source>
</reference>
<name>A0ABX3TSR8_9MYCO</name>
<dbReference type="EMBL" id="MVIL01000003">
    <property type="protein sequence ID" value="ORB81770.1"/>
    <property type="molecule type" value="Genomic_DNA"/>
</dbReference>
<protein>
    <recommendedName>
        <fullName evidence="3">Major capsid protein E</fullName>
    </recommendedName>
</protein>
<organism evidence="1 2">
    <name type="scientific">Mycobacterium timonense</name>
    <dbReference type="NCBI Taxonomy" id="701043"/>
    <lineage>
        <taxon>Bacteria</taxon>
        <taxon>Bacillati</taxon>
        <taxon>Actinomycetota</taxon>
        <taxon>Actinomycetes</taxon>
        <taxon>Mycobacteriales</taxon>
        <taxon>Mycobacteriaceae</taxon>
        <taxon>Mycobacterium</taxon>
        <taxon>Mycobacterium avium complex (MAC)</taxon>
    </lineage>
</organism>
<comment type="caution">
    <text evidence="1">The sequence shown here is derived from an EMBL/GenBank/DDBJ whole genome shotgun (WGS) entry which is preliminary data.</text>
</comment>
<dbReference type="Pfam" id="PF03864">
    <property type="entry name" value="Phage_cap_E"/>
    <property type="match status" value="1"/>
</dbReference>
<dbReference type="Proteomes" id="UP000192847">
    <property type="component" value="Unassembled WGS sequence"/>
</dbReference>
<dbReference type="InterPro" id="IPR005564">
    <property type="entry name" value="Major_capsid_GpE"/>
</dbReference>
<evidence type="ECO:0000313" key="1">
    <source>
        <dbReference type="EMBL" id="ORB81770.1"/>
    </source>
</evidence>
<evidence type="ECO:0000313" key="2">
    <source>
        <dbReference type="Proteomes" id="UP000192847"/>
    </source>
</evidence>
<dbReference type="InterPro" id="IPR053738">
    <property type="entry name" value="Lambda_capsid_assembly"/>
</dbReference>
<sequence length="353" mass="38452">MTLFLDGPVPLEDVVTYTQAVPLPSNTQLLQSFPRKTYATDEIDFATITKTNRFAQFRNWDGSFWIAPRDSGVEKRVKMLPLGGKLPVGEYERRQIEVAKLGSDANGITTIQKILAEAVYDDLDNLTAYTYNRLEMAWGDVLSDGVLTINENGVQQQLDYAIPANQKVTPATLWSDTANSDPLADLVAWYDVYRATNGSGPGQFKCSLTTARQLQTNKSLINAIKGAQTGVTRVTLADISDLFASENLPPISIADSVYDSFFEDDAGNIVRPIPANKFLFLPSDLGQLGFTAVGTPTTVMEMLDSGVQVDQGAGIIGMIVKGSEPPFRKTTYVDMVALPVLADPRKILVATVA</sequence>